<proteinExistence type="predicted"/>
<dbReference type="PANTHER" id="PTHR45527">
    <property type="entry name" value="NONRIBOSOMAL PEPTIDE SYNTHETASE"/>
    <property type="match status" value="1"/>
</dbReference>
<dbReference type="InterPro" id="IPR001242">
    <property type="entry name" value="Condensation_dom"/>
</dbReference>
<evidence type="ECO:0000313" key="5">
    <source>
        <dbReference type="Proteomes" id="UP000199503"/>
    </source>
</evidence>
<evidence type="ECO:0000256" key="1">
    <source>
        <dbReference type="ARBA" id="ARBA00001957"/>
    </source>
</evidence>
<dbReference type="FunFam" id="3.40.50.980:FF:000001">
    <property type="entry name" value="Non-ribosomal peptide synthetase"/>
    <property type="match status" value="1"/>
</dbReference>
<dbReference type="GO" id="GO:0003824">
    <property type="term" value="F:catalytic activity"/>
    <property type="evidence" value="ECO:0007669"/>
    <property type="project" value="InterPro"/>
</dbReference>
<dbReference type="GO" id="GO:0031177">
    <property type="term" value="F:phosphopantetheine binding"/>
    <property type="evidence" value="ECO:0007669"/>
    <property type="project" value="TreeGrafter"/>
</dbReference>
<dbReference type="Gene3D" id="3.40.50.12780">
    <property type="entry name" value="N-terminal domain of ligase-like"/>
    <property type="match status" value="1"/>
</dbReference>
<gene>
    <name evidence="4" type="ORF">SAMN04488000_101779</name>
</gene>
<reference evidence="5" key="1">
    <citation type="submission" date="2016-10" db="EMBL/GenBank/DDBJ databases">
        <authorList>
            <person name="Varghese N."/>
            <person name="Submissions S."/>
        </authorList>
    </citation>
    <scope>NUCLEOTIDE SEQUENCE [LARGE SCALE GENOMIC DNA]</scope>
    <source>
        <strain evidence="5">DSM 44437</strain>
    </source>
</reference>
<dbReference type="Gene3D" id="1.10.1200.10">
    <property type="entry name" value="ACP-like"/>
    <property type="match status" value="1"/>
</dbReference>
<dbReference type="PROSITE" id="PS00455">
    <property type="entry name" value="AMP_BINDING"/>
    <property type="match status" value="1"/>
</dbReference>
<dbReference type="Pfam" id="PF00668">
    <property type="entry name" value="Condensation"/>
    <property type="match status" value="1"/>
</dbReference>
<dbReference type="SUPFAM" id="SSF56801">
    <property type="entry name" value="Acetyl-CoA synthetase-like"/>
    <property type="match status" value="1"/>
</dbReference>
<evidence type="ECO:0000256" key="2">
    <source>
        <dbReference type="SAM" id="MobiDB-lite"/>
    </source>
</evidence>
<dbReference type="SUPFAM" id="SSF47336">
    <property type="entry name" value="ACP-like"/>
    <property type="match status" value="1"/>
</dbReference>
<dbReference type="Pfam" id="PF13193">
    <property type="entry name" value="AMP-binding_C"/>
    <property type="match status" value="1"/>
</dbReference>
<dbReference type="GO" id="GO:0043041">
    <property type="term" value="P:amino acid activation for nonribosomal peptide biosynthetic process"/>
    <property type="evidence" value="ECO:0007669"/>
    <property type="project" value="TreeGrafter"/>
</dbReference>
<dbReference type="InterPro" id="IPR045851">
    <property type="entry name" value="AMP-bd_C_sf"/>
</dbReference>
<dbReference type="SUPFAM" id="SSF52777">
    <property type="entry name" value="CoA-dependent acyltransferases"/>
    <property type="match status" value="2"/>
</dbReference>
<organism evidence="4 5">
    <name type="scientific">Lentzea albida</name>
    <dbReference type="NCBI Taxonomy" id="65499"/>
    <lineage>
        <taxon>Bacteria</taxon>
        <taxon>Bacillati</taxon>
        <taxon>Actinomycetota</taxon>
        <taxon>Actinomycetes</taxon>
        <taxon>Pseudonocardiales</taxon>
        <taxon>Pseudonocardiaceae</taxon>
        <taxon>Lentzea</taxon>
    </lineage>
</organism>
<dbReference type="STRING" id="65499.SAMN04488000_101779"/>
<dbReference type="InterPro" id="IPR009081">
    <property type="entry name" value="PP-bd_ACP"/>
</dbReference>
<dbReference type="CDD" id="cd19531">
    <property type="entry name" value="LCL_NRPS-like"/>
    <property type="match status" value="1"/>
</dbReference>
<evidence type="ECO:0000259" key="3">
    <source>
        <dbReference type="PROSITE" id="PS50075"/>
    </source>
</evidence>
<dbReference type="InterPro" id="IPR025110">
    <property type="entry name" value="AMP-bd_C"/>
</dbReference>
<dbReference type="InterPro" id="IPR036736">
    <property type="entry name" value="ACP-like_sf"/>
</dbReference>
<feature type="region of interest" description="Disordered" evidence="2">
    <location>
        <begin position="923"/>
        <end position="942"/>
    </location>
</feature>
<dbReference type="FunFam" id="3.40.50.12780:FF:000012">
    <property type="entry name" value="Non-ribosomal peptide synthetase"/>
    <property type="match status" value="1"/>
</dbReference>
<dbReference type="Gene3D" id="3.30.559.30">
    <property type="entry name" value="Nonribosomal peptide synthetase, condensation domain"/>
    <property type="match status" value="1"/>
</dbReference>
<comment type="cofactor">
    <cofactor evidence="1">
        <name>pantetheine 4'-phosphate</name>
        <dbReference type="ChEBI" id="CHEBI:47942"/>
    </cofactor>
</comment>
<feature type="domain" description="Carrier" evidence="3">
    <location>
        <begin position="638"/>
        <end position="714"/>
    </location>
</feature>
<dbReference type="GO" id="GO:0005737">
    <property type="term" value="C:cytoplasm"/>
    <property type="evidence" value="ECO:0007669"/>
    <property type="project" value="TreeGrafter"/>
</dbReference>
<dbReference type="GO" id="GO:0008610">
    <property type="term" value="P:lipid biosynthetic process"/>
    <property type="evidence" value="ECO:0007669"/>
    <property type="project" value="UniProtKB-ARBA"/>
</dbReference>
<dbReference type="PROSITE" id="PS50075">
    <property type="entry name" value="CARRIER"/>
    <property type="match status" value="1"/>
</dbReference>
<dbReference type="Gene3D" id="3.30.300.30">
    <property type="match status" value="1"/>
</dbReference>
<keyword evidence="5" id="KW-1185">Reference proteome</keyword>
<evidence type="ECO:0000313" key="4">
    <source>
        <dbReference type="EMBL" id="SEP95162.1"/>
    </source>
</evidence>
<accession>A0A1H9C1Z6</accession>
<dbReference type="Pfam" id="PF00550">
    <property type="entry name" value="PP-binding"/>
    <property type="match status" value="1"/>
</dbReference>
<dbReference type="Proteomes" id="UP000199503">
    <property type="component" value="Unassembled WGS sequence"/>
</dbReference>
<name>A0A1H9C1Z6_9PSEU</name>
<dbReference type="Pfam" id="PF00501">
    <property type="entry name" value="AMP-binding"/>
    <property type="match status" value="1"/>
</dbReference>
<dbReference type="InterPro" id="IPR020845">
    <property type="entry name" value="AMP-binding_CS"/>
</dbReference>
<protein>
    <submittedName>
        <fullName evidence="4">Amino acid adenylation domain-containing protein</fullName>
    </submittedName>
</protein>
<dbReference type="AlphaFoldDB" id="A0A1H9C1Z6"/>
<dbReference type="InterPro" id="IPR010071">
    <property type="entry name" value="AA_adenyl_dom"/>
</dbReference>
<dbReference type="CDD" id="cd05930">
    <property type="entry name" value="A_NRPS"/>
    <property type="match status" value="1"/>
</dbReference>
<feature type="compositionally biased region" description="Basic residues" evidence="2">
    <location>
        <begin position="932"/>
        <end position="941"/>
    </location>
</feature>
<dbReference type="InterPro" id="IPR000873">
    <property type="entry name" value="AMP-dep_synth/lig_dom"/>
</dbReference>
<dbReference type="PANTHER" id="PTHR45527:SF1">
    <property type="entry name" value="FATTY ACID SYNTHASE"/>
    <property type="match status" value="1"/>
</dbReference>
<dbReference type="EMBL" id="FOFV01000001">
    <property type="protein sequence ID" value="SEP95162.1"/>
    <property type="molecule type" value="Genomic_DNA"/>
</dbReference>
<sequence length="1154" mass="122476">MVTGHWAGNPVGVLAAHLVVLARCSRTGKAAVVLRSTRRVVEVDLADGPGFDELLRRVRSEVGERVGAVVEHPDVDLVFGDDDRVDLVGLIARAHAGRLMTVLQAVASDSRSPVGLLPMLTEEERRHVTGVLAHGPAPTWTEATIPALLQRQARIRPTSVALELGDERVTHAELDDRAERLARRLVDRGVRPGDLVGICLPREPSVVVAMLGVLKAGAAYVPLDPAHPPQRIADLLADARPSIVVSDERWRKSLPATGYVLIDGSSPDDAPAVGLPEVSPRDLAYVIFTSGSTGRPKGVLVEHRGVTNLMRAIRAPYDLGPDTRILQFAATTFDASVLEILPALAAGGTVVFVPADVAAAGPELLDFLRERRITSAHLPPSLLAELPEHDLPELTHLYTGAEACSADAAARWSRGRQRFVHCYGPTEASVLASVSTTTTPGKPPPIGRPLAGVEILVLDGGGEPVPVGVVGEIHIGGAGVARGYLGRSDLTAERFVPHPLTGAADAPMYRTGDLGRWNADGELEFAGRLDGQVKVRGHRVEPGEVETVVTAAPGVRSCAVVAQGEGSSGRLVAFVVLDEGVGVTEVRDHVAARLPAYLVPSVFVPVAALPTTVHHKVDRAALRCWQVTDRPEHLPYTPAEPGTESALAEIWAEVLAIRPVGRFDDLIGLGGTSLQAVAVAARTAQRCGGTRVPVGLLLGRSTLAEVAAVVAALPSVPDPVRVTTTSTVSPAQQRIWFVCQFGAVAGVAYNEPAALRVVGELDTAALRAAVNDVVTRHPSLRTVFSLRGGELRASAVDRVDVLVPVVEAADWTAALDAARAVAATPFDLATGPLVRASVFRTSPQEHLVLLVQHHLVCDGVSIDVIDRDLATAYAARVAGRKPSWGPAPSTAGYLDWLAGRDRSTTDRETAEWLAVLDGAPTAVDLPTDRPRPARASHRGGKVSRPVPVESWRAAQVLARSAHVTPYVVHLAAFGLVLSELTGQRDFLVGSSSAGRPTPETEQVVGFFANTMVLRLRVDPDTSVREFLAVTARMAAAALDHQYVPFEQLVAGLVTDRDPSRPPLIQTFFAYHGAQRTRAAFAGTTVTPVLVDRGAAKLELVVEVEETSTGPTVTAEFASDLFDEATVIGWLDRYLDRLARLVGDPAGPTTDLLRD</sequence>
<dbReference type="NCBIfam" id="TIGR01733">
    <property type="entry name" value="AA-adenyl-dom"/>
    <property type="match status" value="1"/>
</dbReference>
<dbReference type="GO" id="GO:0044550">
    <property type="term" value="P:secondary metabolite biosynthetic process"/>
    <property type="evidence" value="ECO:0007669"/>
    <property type="project" value="TreeGrafter"/>
</dbReference>
<dbReference type="InterPro" id="IPR023213">
    <property type="entry name" value="CAT-like_dom_sf"/>
</dbReference>
<dbReference type="InterPro" id="IPR042099">
    <property type="entry name" value="ANL_N_sf"/>
</dbReference>
<dbReference type="Gene3D" id="3.30.559.10">
    <property type="entry name" value="Chloramphenicol acetyltransferase-like domain"/>
    <property type="match status" value="1"/>
</dbReference>